<dbReference type="SUPFAM" id="SSF48403">
    <property type="entry name" value="Ankyrin repeat"/>
    <property type="match status" value="1"/>
</dbReference>
<evidence type="ECO:0000259" key="3">
    <source>
        <dbReference type="Pfam" id="PF22939"/>
    </source>
</evidence>
<dbReference type="InterPro" id="IPR027417">
    <property type="entry name" value="P-loop_NTPase"/>
</dbReference>
<feature type="domain" description="Nephrocystin 3-like N-terminal" evidence="4">
    <location>
        <begin position="192"/>
        <end position="350"/>
    </location>
</feature>
<dbReference type="GeneID" id="55994231"/>
<dbReference type="SUPFAM" id="SSF52540">
    <property type="entry name" value="P-loop containing nucleoside triphosphate hydrolases"/>
    <property type="match status" value="1"/>
</dbReference>
<evidence type="ECO:0000259" key="4">
    <source>
        <dbReference type="Pfam" id="PF24883"/>
    </source>
</evidence>
<dbReference type="InterPro" id="IPR056884">
    <property type="entry name" value="NPHP3-like_N"/>
</dbReference>
<protein>
    <submittedName>
        <fullName evidence="5">Uncharacterized protein</fullName>
    </submittedName>
</protein>
<keyword evidence="2" id="KW-0040">ANK repeat</keyword>
<dbReference type="PROSITE" id="PS50088">
    <property type="entry name" value="ANK_REPEAT"/>
    <property type="match status" value="1"/>
</dbReference>
<dbReference type="RefSeq" id="XP_035345778.1">
    <property type="nucleotide sequence ID" value="XM_035489885.1"/>
</dbReference>
<dbReference type="PROSITE" id="PS50297">
    <property type="entry name" value="ANK_REP_REGION"/>
    <property type="match status" value="1"/>
</dbReference>
<keyword evidence="6" id="KW-1185">Reference proteome</keyword>
<dbReference type="KEGG" id="trg:TRUGW13939_06737"/>
<evidence type="ECO:0000313" key="6">
    <source>
        <dbReference type="Proteomes" id="UP000509510"/>
    </source>
</evidence>
<dbReference type="EMBL" id="CP055900">
    <property type="protein sequence ID" value="QKX59600.1"/>
    <property type="molecule type" value="Genomic_DNA"/>
</dbReference>
<evidence type="ECO:0000256" key="2">
    <source>
        <dbReference type="PROSITE-ProRule" id="PRU00023"/>
    </source>
</evidence>
<feature type="domain" description="GPI inositol-deacylase winged helix" evidence="3">
    <location>
        <begin position="457"/>
        <end position="545"/>
    </location>
</feature>
<evidence type="ECO:0000256" key="1">
    <source>
        <dbReference type="ARBA" id="ARBA00022737"/>
    </source>
</evidence>
<dbReference type="Pfam" id="PF22939">
    <property type="entry name" value="WHD_GPIID"/>
    <property type="match status" value="1"/>
</dbReference>
<dbReference type="OrthoDB" id="1577640at2759"/>
<gene>
    <name evidence="5" type="ORF">TRUGW13939_06737</name>
</gene>
<dbReference type="Gene3D" id="3.40.50.300">
    <property type="entry name" value="P-loop containing nucleotide triphosphate hydrolases"/>
    <property type="match status" value="1"/>
</dbReference>
<dbReference type="InterPro" id="IPR002110">
    <property type="entry name" value="Ankyrin_rpt"/>
</dbReference>
<dbReference type="Pfam" id="PF12796">
    <property type="entry name" value="Ank_2"/>
    <property type="match status" value="1"/>
</dbReference>
<dbReference type="Pfam" id="PF24883">
    <property type="entry name" value="NPHP3_N"/>
    <property type="match status" value="1"/>
</dbReference>
<dbReference type="InterPro" id="IPR036770">
    <property type="entry name" value="Ankyrin_rpt-contain_sf"/>
</dbReference>
<feature type="repeat" description="ANK" evidence="2">
    <location>
        <begin position="687"/>
        <end position="719"/>
    </location>
</feature>
<organism evidence="5 6">
    <name type="scientific">Talaromyces rugulosus</name>
    <name type="common">Penicillium rugulosum</name>
    <dbReference type="NCBI Taxonomy" id="121627"/>
    <lineage>
        <taxon>Eukaryota</taxon>
        <taxon>Fungi</taxon>
        <taxon>Dikarya</taxon>
        <taxon>Ascomycota</taxon>
        <taxon>Pezizomycotina</taxon>
        <taxon>Eurotiomycetes</taxon>
        <taxon>Eurotiomycetidae</taxon>
        <taxon>Eurotiales</taxon>
        <taxon>Trichocomaceae</taxon>
        <taxon>Talaromyces</taxon>
        <taxon>Talaromyces sect. Islandici</taxon>
    </lineage>
</organism>
<dbReference type="PANTHER" id="PTHR10039:SF16">
    <property type="entry name" value="GPI INOSITOL-DEACYLASE"/>
    <property type="match status" value="1"/>
</dbReference>
<dbReference type="Proteomes" id="UP000509510">
    <property type="component" value="Chromosome III"/>
</dbReference>
<reference evidence="6" key="1">
    <citation type="submission" date="2020-06" db="EMBL/GenBank/DDBJ databases">
        <title>A chromosome-scale genome assembly of Talaromyces rugulosus W13939.</title>
        <authorList>
            <person name="Wang B."/>
            <person name="Guo L."/>
            <person name="Ye K."/>
            <person name="Wang L."/>
        </authorList>
    </citation>
    <scope>NUCLEOTIDE SEQUENCE [LARGE SCALE GENOMIC DNA]</scope>
    <source>
        <strain evidence="6">W13939</strain>
    </source>
</reference>
<dbReference type="AlphaFoldDB" id="A0A7H8QZS7"/>
<keyword evidence="1" id="KW-0677">Repeat</keyword>
<dbReference type="Gene3D" id="1.25.40.20">
    <property type="entry name" value="Ankyrin repeat-containing domain"/>
    <property type="match status" value="1"/>
</dbReference>
<dbReference type="InterPro" id="IPR054471">
    <property type="entry name" value="GPIID_WHD"/>
</dbReference>
<accession>A0A7H8QZS7</accession>
<proteinExistence type="predicted"/>
<name>A0A7H8QZS7_TALRU</name>
<sequence length="751" mass="84630">MLVSNTALQNSIFHATHGIKEYAICYKPNKGKEREKKGQGAMGDPISIAGLIIQLMSTAKQAYDFGTSVKNARQEIQDLLGELFALKAIVEQMRSDDEFLANDKQYLIPGPFNNTWLYTRDLLTEILDDLVKRASRGQSSLKHLGWPGKKSELREKITKLERLKTYFILVLMNDQVLVYHFFGIAFSTCQAGTGRWFIDKHLEEWISGRHQSRFLYLEGKSGSGKTVLCSAAIEKTKNAIQESTSTQILYFYCSFRSAMSQQPDHFIGSLLGQLSSTFPEILRDLRDSFERRVLPTIDALVDLVCRNLIHLEKIILFVDAVNESAESDAFFSILSSLVNSIPNLFIMVTSTTPPPAIYSDKSLFKVRMQSNSNKDDIHAFIYEQLQSRPSLRRLSPDAKNQIIATLTKKADGMFRYVQCQIDLLSAQRTGRDVMKALEKIPEGLNGTYELILGSISSSDRSIAREALVWLTYSYQPMRLAALNEAVVIDRGDELLDDECKLCDPKAILYICQGLVSYDEKTSIITLAHSSVQAYLTSDLIKHGCAAFFSIDETEATRNMFEKCLTYLGFRNFDHPCQDKPSLNQRLNENPLFRYASDNWAFHCYALQSLGSGLTGADLQSVMKLFSTRQEHGGGNYTSWAQLILFEAPARRALKTMPLYYAASFGLLPVVDRLLESETTCNTHGGRNEATPLIVATFRGHLPVVERLLRADADPSRKDRFGITSLEWALENRRHDIAKILVDHGAKQPTDD</sequence>
<evidence type="ECO:0000313" key="5">
    <source>
        <dbReference type="EMBL" id="QKX59600.1"/>
    </source>
</evidence>
<dbReference type="SMART" id="SM00248">
    <property type="entry name" value="ANK"/>
    <property type="match status" value="3"/>
</dbReference>
<dbReference type="PANTHER" id="PTHR10039">
    <property type="entry name" value="AMELOGENIN"/>
    <property type="match status" value="1"/>
</dbReference>